<dbReference type="PANTHER" id="PTHR45786">
    <property type="entry name" value="DNA BINDING PROTEIN-LIKE"/>
    <property type="match status" value="1"/>
</dbReference>
<sequence>MYFIGDDKDELDARCGISTGIKRCIVSQLQELLHEKNHLVHLFKTAIDMMPSDTHKIVIQADRTPVGEHVRRFNAPTVDEVAIIIVGNQFQPRDIVLHRRNEQLTKIAETHRCYDALQYPIPFWDGADGYNFRVKMANPVNGEETNKKCSAMNYYSYRLMVRENEDNHILKCRQLFHQYIVDMYCPVMSSNQDLILTEREKKLIPLYAPNMATNRIVKAALGRMYNECENWEIRNIDQLPKIMLGK</sequence>
<keyword evidence="2" id="KW-1185">Reference proteome</keyword>
<organism evidence="1 2">
    <name type="scientific">Nephila pilipes</name>
    <name type="common">Giant wood spider</name>
    <name type="synonym">Nephila maculata</name>
    <dbReference type="NCBI Taxonomy" id="299642"/>
    <lineage>
        <taxon>Eukaryota</taxon>
        <taxon>Metazoa</taxon>
        <taxon>Ecdysozoa</taxon>
        <taxon>Arthropoda</taxon>
        <taxon>Chelicerata</taxon>
        <taxon>Arachnida</taxon>
        <taxon>Araneae</taxon>
        <taxon>Araneomorphae</taxon>
        <taxon>Entelegynae</taxon>
        <taxon>Araneoidea</taxon>
        <taxon>Nephilidae</taxon>
        <taxon>Nephila</taxon>
    </lineage>
</organism>
<protein>
    <recommendedName>
        <fullName evidence="3">Helitron helicase-like domain-containing protein</fullName>
    </recommendedName>
</protein>
<accession>A0A8X6QDZ4</accession>
<gene>
    <name evidence="1" type="primary">EVAR_53656_1</name>
    <name evidence="1" type="ORF">NPIL_244011</name>
</gene>
<evidence type="ECO:0000313" key="1">
    <source>
        <dbReference type="EMBL" id="GFU08646.1"/>
    </source>
</evidence>
<dbReference type="PANTHER" id="PTHR45786:SF74">
    <property type="entry name" value="ATP-DEPENDENT DNA HELICASE"/>
    <property type="match status" value="1"/>
</dbReference>
<evidence type="ECO:0008006" key="3">
    <source>
        <dbReference type="Google" id="ProtNLM"/>
    </source>
</evidence>
<name>A0A8X6QDZ4_NEPPI</name>
<dbReference type="AlphaFoldDB" id="A0A8X6QDZ4"/>
<dbReference type="Proteomes" id="UP000887013">
    <property type="component" value="Unassembled WGS sequence"/>
</dbReference>
<dbReference type="OrthoDB" id="10051381at2759"/>
<proteinExistence type="predicted"/>
<dbReference type="EMBL" id="BMAW01028696">
    <property type="protein sequence ID" value="GFU08646.1"/>
    <property type="molecule type" value="Genomic_DNA"/>
</dbReference>
<evidence type="ECO:0000313" key="2">
    <source>
        <dbReference type="Proteomes" id="UP000887013"/>
    </source>
</evidence>
<comment type="caution">
    <text evidence="1">The sequence shown here is derived from an EMBL/GenBank/DDBJ whole genome shotgun (WGS) entry which is preliminary data.</text>
</comment>
<reference evidence="1" key="1">
    <citation type="submission" date="2020-08" db="EMBL/GenBank/DDBJ databases">
        <title>Multicomponent nature underlies the extraordinary mechanical properties of spider dragline silk.</title>
        <authorList>
            <person name="Kono N."/>
            <person name="Nakamura H."/>
            <person name="Mori M."/>
            <person name="Yoshida Y."/>
            <person name="Ohtoshi R."/>
            <person name="Malay A.D."/>
            <person name="Moran D.A.P."/>
            <person name="Tomita M."/>
            <person name="Numata K."/>
            <person name="Arakawa K."/>
        </authorList>
    </citation>
    <scope>NUCLEOTIDE SEQUENCE</scope>
</reference>